<accession>A0A0C3GYY2</accession>
<protein>
    <submittedName>
        <fullName evidence="2">Uncharacterized protein</fullName>
    </submittedName>
</protein>
<keyword evidence="3" id="KW-1185">Reference proteome</keyword>
<sequence>MDDLQEDSASEDCISTCKEEDPIPKKRKVSFGKIASHDADYDQTLCPEAIRQGPATKKRKYAAQKQDQSLKSVVKGSTTNIIPESAHTSNTKQKNEGQPALQFTIPDSLKQRKESDLLFNVNAQMKQKSLFRNATITKSSRSSDKGSVRELPKQSLIRHKQVTITEQRLSLSKFSIEKLAAFTFIPKASYQIPMPRHTSTDVRHKETCLSSDSQVCPSQGQLSSRHGSSSCCNNYMHEIMRNSAVDGKPDSRNDPFASCKDNGGNHGASRGPHANNLYNNVDVETGDISREAFKALHTNNTFDKDLDGDDLLESTRTNRTPVILELPVQKIGGTTAGSPNLSLLQVAVNTYSNPRYNGPVLAVNESEDEIGTSGCIISSTANLEADDEFCIDEEVEAELLNLAHTTASAEFSTTTQRYASATIAEGAIGTMSQGSDIFGSAFEFSSKFLAPSGPPSLTGTQQPNDRSTQSPIGMVNLEPPLGTDEEDWSFVQPHQPDLLKDRTRRVASSLSVLLPKVASVSTNIRNHAAANRKSSDPVRPGADGRYEREELKPFARPAFPSVIPDRSPVVGLSAHTFLRVCFRIGEMYKEGARCNALGIDAIIELFARVGFSSREPSSIKQHFQFLDLWHDRPPLAAGILANYKSTSLAESESKIFLEGPGGKMVRCLGRLKRNARHRMGWILNIINIRETDWEEIRWTRRIVSGDHSMSHKEDSNPEPDLET</sequence>
<proteinExistence type="predicted"/>
<dbReference type="EMBL" id="KN832876">
    <property type="protein sequence ID" value="KIN01176.1"/>
    <property type="molecule type" value="Genomic_DNA"/>
</dbReference>
<gene>
    <name evidence="2" type="ORF">OIDMADRAFT_54312</name>
</gene>
<dbReference type="Proteomes" id="UP000054321">
    <property type="component" value="Unassembled WGS sequence"/>
</dbReference>
<reference evidence="2 3" key="1">
    <citation type="submission" date="2014-04" db="EMBL/GenBank/DDBJ databases">
        <authorList>
            <consortium name="DOE Joint Genome Institute"/>
            <person name="Kuo A."/>
            <person name="Martino E."/>
            <person name="Perotto S."/>
            <person name="Kohler A."/>
            <person name="Nagy L.G."/>
            <person name="Floudas D."/>
            <person name="Copeland A."/>
            <person name="Barry K.W."/>
            <person name="Cichocki N."/>
            <person name="Veneault-Fourrey C."/>
            <person name="LaButti K."/>
            <person name="Lindquist E.A."/>
            <person name="Lipzen A."/>
            <person name="Lundell T."/>
            <person name="Morin E."/>
            <person name="Murat C."/>
            <person name="Sun H."/>
            <person name="Tunlid A."/>
            <person name="Henrissat B."/>
            <person name="Grigoriev I.V."/>
            <person name="Hibbett D.S."/>
            <person name="Martin F."/>
            <person name="Nordberg H.P."/>
            <person name="Cantor M.N."/>
            <person name="Hua S.X."/>
        </authorList>
    </citation>
    <scope>NUCLEOTIDE SEQUENCE [LARGE SCALE GENOMIC DNA]</scope>
    <source>
        <strain evidence="2 3">Zn</strain>
    </source>
</reference>
<dbReference type="OrthoDB" id="5397183at2759"/>
<evidence type="ECO:0000313" key="2">
    <source>
        <dbReference type="EMBL" id="KIN01176.1"/>
    </source>
</evidence>
<dbReference type="AlphaFoldDB" id="A0A0C3GYY2"/>
<dbReference type="InParanoid" id="A0A0C3GYY2"/>
<dbReference type="HOGENOM" id="CLU_382665_0_0_1"/>
<evidence type="ECO:0000313" key="3">
    <source>
        <dbReference type="Proteomes" id="UP000054321"/>
    </source>
</evidence>
<feature type="region of interest" description="Disordered" evidence="1">
    <location>
        <begin position="452"/>
        <end position="486"/>
    </location>
</feature>
<name>A0A0C3GYY2_OIDMZ</name>
<feature type="region of interest" description="Disordered" evidence="1">
    <location>
        <begin position="244"/>
        <end position="276"/>
    </location>
</feature>
<organism evidence="2 3">
    <name type="scientific">Oidiodendron maius (strain Zn)</name>
    <dbReference type="NCBI Taxonomy" id="913774"/>
    <lineage>
        <taxon>Eukaryota</taxon>
        <taxon>Fungi</taxon>
        <taxon>Dikarya</taxon>
        <taxon>Ascomycota</taxon>
        <taxon>Pezizomycotina</taxon>
        <taxon>Leotiomycetes</taxon>
        <taxon>Leotiomycetes incertae sedis</taxon>
        <taxon>Myxotrichaceae</taxon>
        <taxon>Oidiodendron</taxon>
    </lineage>
</organism>
<evidence type="ECO:0000256" key="1">
    <source>
        <dbReference type="SAM" id="MobiDB-lite"/>
    </source>
</evidence>
<feature type="compositionally biased region" description="Polar residues" evidence="1">
    <location>
        <begin position="455"/>
        <end position="471"/>
    </location>
</feature>
<reference evidence="3" key="2">
    <citation type="submission" date="2015-01" db="EMBL/GenBank/DDBJ databases">
        <title>Evolutionary Origins and Diversification of the Mycorrhizal Mutualists.</title>
        <authorList>
            <consortium name="DOE Joint Genome Institute"/>
            <consortium name="Mycorrhizal Genomics Consortium"/>
            <person name="Kohler A."/>
            <person name="Kuo A."/>
            <person name="Nagy L.G."/>
            <person name="Floudas D."/>
            <person name="Copeland A."/>
            <person name="Barry K.W."/>
            <person name="Cichocki N."/>
            <person name="Veneault-Fourrey C."/>
            <person name="LaButti K."/>
            <person name="Lindquist E.A."/>
            <person name="Lipzen A."/>
            <person name="Lundell T."/>
            <person name="Morin E."/>
            <person name="Murat C."/>
            <person name="Riley R."/>
            <person name="Ohm R."/>
            <person name="Sun H."/>
            <person name="Tunlid A."/>
            <person name="Henrissat B."/>
            <person name="Grigoriev I.V."/>
            <person name="Hibbett D.S."/>
            <person name="Martin F."/>
        </authorList>
    </citation>
    <scope>NUCLEOTIDE SEQUENCE [LARGE SCALE GENOMIC DNA]</scope>
    <source>
        <strain evidence="3">Zn</strain>
    </source>
</reference>